<dbReference type="Pfam" id="PF10547">
    <property type="entry name" value="P22_AR_N"/>
    <property type="match status" value="1"/>
</dbReference>
<accession>A0A917BTU5</accession>
<reference evidence="3" key="1">
    <citation type="journal article" date="2014" name="Int. J. Syst. Evol. Microbiol.">
        <title>Complete genome sequence of Corynebacterium casei LMG S-19264T (=DSM 44701T), isolated from a smear-ripened cheese.</title>
        <authorList>
            <consortium name="US DOE Joint Genome Institute (JGI-PGF)"/>
            <person name="Walter F."/>
            <person name="Albersmeier A."/>
            <person name="Kalinowski J."/>
            <person name="Ruckert C."/>
        </authorList>
    </citation>
    <scope>NUCLEOTIDE SEQUENCE</scope>
    <source>
        <strain evidence="3">CCM 7897</strain>
    </source>
</reference>
<dbReference type="PRINTS" id="PR01994">
    <property type="entry name" value="ANTIREPRESSR"/>
</dbReference>
<protein>
    <recommendedName>
        <fullName evidence="2">Antirepressor protein ant N-terminal domain-containing protein</fullName>
    </recommendedName>
</protein>
<dbReference type="RefSeq" id="WP_188576842.1">
    <property type="nucleotide sequence ID" value="NZ_BMCT01000001.1"/>
</dbReference>
<reference evidence="3" key="2">
    <citation type="submission" date="2020-09" db="EMBL/GenBank/DDBJ databases">
        <authorList>
            <person name="Sun Q."/>
            <person name="Sedlacek I."/>
        </authorList>
    </citation>
    <scope>NUCLEOTIDE SEQUENCE</scope>
    <source>
        <strain evidence="3">CCM 7897</strain>
    </source>
</reference>
<proteinExistence type="predicted"/>
<evidence type="ECO:0000259" key="2">
    <source>
        <dbReference type="Pfam" id="PF10547"/>
    </source>
</evidence>
<comment type="caution">
    <text evidence="3">The sequence shown here is derived from an EMBL/GenBank/DDBJ whole genome shotgun (WGS) entry which is preliminary data.</text>
</comment>
<dbReference type="InterPro" id="IPR018875">
    <property type="entry name" value="Antirepressor_Ant_N"/>
</dbReference>
<feature type="region of interest" description="Disordered" evidence="1">
    <location>
        <begin position="252"/>
        <end position="273"/>
    </location>
</feature>
<dbReference type="EMBL" id="BMCT01000001">
    <property type="protein sequence ID" value="GGF56597.1"/>
    <property type="molecule type" value="Genomic_DNA"/>
</dbReference>
<evidence type="ECO:0000256" key="1">
    <source>
        <dbReference type="SAM" id="MobiDB-lite"/>
    </source>
</evidence>
<keyword evidence="4" id="KW-1185">Reference proteome</keyword>
<evidence type="ECO:0000313" key="3">
    <source>
        <dbReference type="EMBL" id="GGF56597.1"/>
    </source>
</evidence>
<name>A0A917BTU5_9HYPH</name>
<dbReference type="Proteomes" id="UP000606044">
    <property type="component" value="Unassembled WGS sequence"/>
</dbReference>
<dbReference type="AlphaFoldDB" id="A0A917BTU5"/>
<gene>
    <name evidence="3" type="ORF">GCM10007301_15340</name>
</gene>
<sequence>MTAHALALTHVEFHGDTLFAVEKDGEMFIAIKPICERLGIDWSKQLQRIKRDALLSEGMAIMAIPSPGGSQETTCLRLDLVHGWLFTIDESRVKDEETRQRVLVYKRECYAVLFQHFHGENRRASSAGADDASELASDDIGPLSDLSARCRMVEITERLSGKPAARALWRHLGLPWVNEMGPRGAAVADEDDAVARFAVGGIERVSGVVTPAAMLWPAFCAFCRREDLVNPGERCFFTRFGRMGFSKRKTGGRSVYQGLRPRGPNETAGAGTP</sequence>
<feature type="domain" description="Antirepressor protein ant N-terminal" evidence="2">
    <location>
        <begin position="10"/>
        <end position="119"/>
    </location>
</feature>
<organism evidence="3 4">
    <name type="scientific">Azorhizobium oxalatiphilum</name>
    <dbReference type="NCBI Taxonomy" id="980631"/>
    <lineage>
        <taxon>Bacteria</taxon>
        <taxon>Pseudomonadati</taxon>
        <taxon>Pseudomonadota</taxon>
        <taxon>Alphaproteobacteria</taxon>
        <taxon>Hyphomicrobiales</taxon>
        <taxon>Xanthobacteraceae</taxon>
        <taxon>Azorhizobium</taxon>
    </lineage>
</organism>
<evidence type="ECO:0000313" key="4">
    <source>
        <dbReference type="Proteomes" id="UP000606044"/>
    </source>
</evidence>